<accession>A0AAU9N6K3</accession>
<dbReference type="Proteomes" id="UP001157418">
    <property type="component" value="Unassembled WGS sequence"/>
</dbReference>
<dbReference type="EMBL" id="CAKMRJ010003334">
    <property type="protein sequence ID" value="CAH1433667.1"/>
    <property type="molecule type" value="Genomic_DNA"/>
</dbReference>
<protein>
    <submittedName>
        <fullName evidence="2">Uncharacterized protein</fullName>
    </submittedName>
</protein>
<dbReference type="AlphaFoldDB" id="A0AAU9N6K3"/>
<organism evidence="2 3">
    <name type="scientific">Lactuca virosa</name>
    <dbReference type="NCBI Taxonomy" id="75947"/>
    <lineage>
        <taxon>Eukaryota</taxon>
        <taxon>Viridiplantae</taxon>
        <taxon>Streptophyta</taxon>
        <taxon>Embryophyta</taxon>
        <taxon>Tracheophyta</taxon>
        <taxon>Spermatophyta</taxon>
        <taxon>Magnoliopsida</taxon>
        <taxon>eudicotyledons</taxon>
        <taxon>Gunneridae</taxon>
        <taxon>Pentapetalae</taxon>
        <taxon>asterids</taxon>
        <taxon>campanulids</taxon>
        <taxon>Asterales</taxon>
        <taxon>Asteraceae</taxon>
        <taxon>Cichorioideae</taxon>
        <taxon>Cichorieae</taxon>
        <taxon>Lactucinae</taxon>
        <taxon>Lactuca</taxon>
    </lineage>
</organism>
<evidence type="ECO:0000256" key="1">
    <source>
        <dbReference type="SAM" id="MobiDB-lite"/>
    </source>
</evidence>
<evidence type="ECO:0000313" key="2">
    <source>
        <dbReference type="EMBL" id="CAH1433667.1"/>
    </source>
</evidence>
<proteinExistence type="predicted"/>
<keyword evidence="3" id="KW-1185">Reference proteome</keyword>
<gene>
    <name evidence="2" type="ORF">LVIROSA_LOCUS20250</name>
</gene>
<reference evidence="2 3" key="1">
    <citation type="submission" date="2022-01" db="EMBL/GenBank/DDBJ databases">
        <authorList>
            <person name="Xiong W."/>
            <person name="Schranz E."/>
        </authorList>
    </citation>
    <scope>NUCLEOTIDE SEQUENCE [LARGE SCALE GENOMIC DNA]</scope>
</reference>
<comment type="caution">
    <text evidence="2">The sequence shown here is derived from an EMBL/GenBank/DDBJ whole genome shotgun (WGS) entry which is preliminary data.</text>
</comment>
<feature type="region of interest" description="Disordered" evidence="1">
    <location>
        <begin position="91"/>
        <end position="132"/>
    </location>
</feature>
<name>A0AAU9N6K3_9ASTR</name>
<sequence>MSTANTVFDHFNTTNNEGTTADPYVVKKKAPSKPNFTYNIGVAKKVIKEKRKSKSKSQGVFIKKVIDEEELQNKKCKVVGLLKQFKMLRPQTVEERSTTTKPIKKVIEGDKDREATNDEVNETGDLTYNVYP</sequence>
<evidence type="ECO:0000313" key="3">
    <source>
        <dbReference type="Proteomes" id="UP001157418"/>
    </source>
</evidence>
<feature type="compositionally biased region" description="Basic and acidic residues" evidence="1">
    <location>
        <begin position="105"/>
        <end position="116"/>
    </location>
</feature>